<name>A0A2P2NQQ9_RHIMU</name>
<dbReference type="AlphaFoldDB" id="A0A2P2NQQ9"/>
<reference evidence="1" key="1">
    <citation type="submission" date="2018-02" db="EMBL/GenBank/DDBJ databases">
        <title>Rhizophora mucronata_Transcriptome.</title>
        <authorList>
            <person name="Meera S.P."/>
            <person name="Sreeshan A."/>
            <person name="Augustine A."/>
        </authorList>
    </citation>
    <scope>NUCLEOTIDE SEQUENCE</scope>
    <source>
        <tissue evidence="1">Leaf</tissue>
    </source>
</reference>
<sequence length="35" mass="4092">MDICNYLNEKSMTQVAMFLLIEGPDSFDLDCNSFW</sequence>
<proteinExistence type="predicted"/>
<evidence type="ECO:0000313" key="1">
    <source>
        <dbReference type="EMBL" id="MBX44764.1"/>
    </source>
</evidence>
<dbReference type="EMBL" id="GGEC01064280">
    <property type="protein sequence ID" value="MBX44764.1"/>
    <property type="molecule type" value="Transcribed_RNA"/>
</dbReference>
<protein>
    <submittedName>
        <fullName evidence="1">Uncharacterized protein</fullName>
    </submittedName>
</protein>
<accession>A0A2P2NQQ9</accession>
<organism evidence="1">
    <name type="scientific">Rhizophora mucronata</name>
    <name type="common">Asiatic mangrove</name>
    <dbReference type="NCBI Taxonomy" id="61149"/>
    <lineage>
        <taxon>Eukaryota</taxon>
        <taxon>Viridiplantae</taxon>
        <taxon>Streptophyta</taxon>
        <taxon>Embryophyta</taxon>
        <taxon>Tracheophyta</taxon>
        <taxon>Spermatophyta</taxon>
        <taxon>Magnoliopsida</taxon>
        <taxon>eudicotyledons</taxon>
        <taxon>Gunneridae</taxon>
        <taxon>Pentapetalae</taxon>
        <taxon>rosids</taxon>
        <taxon>fabids</taxon>
        <taxon>Malpighiales</taxon>
        <taxon>Rhizophoraceae</taxon>
        <taxon>Rhizophora</taxon>
    </lineage>
</organism>